<dbReference type="InterPro" id="IPR001647">
    <property type="entry name" value="HTH_TetR"/>
</dbReference>
<dbReference type="Pfam" id="PF00440">
    <property type="entry name" value="TetR_N"/>
    <property type="match status" value="1"/>
</dbReference>
<dbReference type="GO" id="GO:0000976">
    <property type="term" value="F:transcription cis-regulatory region binding"/>
    <property type="evidence" value="ECO:0007669"/>
    <property type="project" value="TreeGrafter"/>
</dbReference>
<accession>A0A511B2B4</accession>
<protein>
    <submittedName>
        <fullName evidence="6">TetR family transcriptional regulator</fullName>
    </submittedName>
</protein>
<proteinExistence type="predicted"/>
<dbReference type="AlphaFoldDB" id="A0A511B2B4"/>
<name>A0A511B2B4_9PROT</name>
<evidence type="ECO:0000259" key="5">
    <source>
        <dbReference type="PROSITE" id="PS50977"/>
    </source>
</evidence>
<dbReference type="RefSeq" id="WP_146798253.1">
    <property type="nucleotide sequence ID" value="NZ_BARC01000001.1"/>
</dbReference>
<dbReference type="PANTHER" id="PTHR30055">
    <property type="entry name" value="HTH-TYPE TRANSCRIPTIONAL REGULATOR RUTR"/>
    <property type="match status" value="1"/>
</dbReference>
<dbReference type="Proteomes" id="UP000321230">
    <property type="component" value="Unassembled WGS sequence"/>
</dbReference>
<keyword evidence="7" id="KW-1185">Reference proteome</keyword>
<dbReference type="GO" id="GO:0003700">
    <property type="term" value="F:DNA-binding transcription factor activity"/>
    <property type="evidence" value="ECO:0007669"/>
    <property type="project" value="TreeGrafter"/>
</dbReference>
<evidence type="ECO:0000313" key="6">
    <source>
        <dbReference type="EMBL" id="GEK94575.1"/>
    </source>
</evidence>
<dbReference type="OrthoDB" id="9803547at2"/>
<sequence length="215" mass="22643">MTAEPEINSAKPRPMRADARRNRDAILTAARATFEEEGVLASLDGIALRAGVGNATLYRNFPTRDDLLAAVASVSIETALAEADALSRSLAPKEALAEWLIRLAWTLRIWHDLPTCVASAQTDPQSSMASACAALIDRTGTLLRQATLSGNAGDGATAAEVFELVVALSWAVDRFGDNELTARRRVSVGIAGIFRTIALDDACLGAPSGAVEIAP</sequence>
<feature type="DNA-binding region" description="H-T-H motif" evidence="4">
    <location>
        <begin position="42"/>
        <end position="61"/>
    </location>
</feature>
<comment type="caution">
    <text evidence="6">The sequence shown here is derived from an EMBL/GenBank/DDBJ whole genome shotgun (WGS) entry which is preliminary data.</text>
</comment>
<dbReference type="InterPro" id="IPR050109">
    <property type="entry name" value="HTH-type_TetR-like_transc_reg"/>
</dbReference>
<gene>
    <name evidence="6" type="ORF">GWA01_23450</name>
</gene>
<evidence type="ECO:0000313" key="7">
    <source>
        <dbReference type="Proteomes" id="UP000321230"/>
    </source>
</evidence>
<feature type="domain" description="HTH tetR-type" evidence="5">
    <location>
        <begin position="20"/>
        <end position="79"/>
    </location>
</feature>
<evidence type="ECO:0000256" key="3">
    <source>
        <dbReference type="ARBA" id="ARBA00023163"/>
    </source>
</evidence>
<organism evidence="6 7">
    <name type="scientific">Gluconobacter wancherniae NBRC 103581</name>
    <dbReference type="NCBI Taxonomy" id="656744"/>
    <lineage>
        <taxon>Bacteria</taxon>
        <taxon>Pseudomonadati</taxon>
        <taxon>Pseudomonadota</taxon>
        <taxon>Alphaproteobacteria</taxon>
        <taxon>Acetobacterales</taxon>
        <taxon>Acetobacteraceae</taxon>
        <taxon>Gluconobacter</taxon>
    </lineage>
</organism>
<dbReference type="InterPro" id="IPR009057">
    <property type="entry name" value="Homeodomain-like_sf"/>
</dbReference>
<dbReference type="PROSITE" id="PS50977">
    <property type="entry name" value="HTH_TETR_2"/>
    <property type="match status" value="1"/>
</dbReference>
<keyword evidence="1" id="KW-0805">Transcription regulation</keyword>
<keyword evidence="3" id="KW-0804">Transcription</keyword>
<keyword evidence="2 4" id="KW-0238">DNA-binding</keyword>
<evidence type="ECO:0000256" key="4">
    <source>
        <dbReference type="PROSITE-ProRule" id="PRU00335"/>
    </source>
</evidence>
<dbReference type="Pfam" id="PF21597">
    <property type="entry name" value="TetR_C_43"/>
    <property type="match status" value="1"/>
</dbReference>
<dbReference type="InterPro" id="IPR049445">
    <property type="entry name" value="TetR_SbtR-like_C"/>
</dbReference>
<dbReference type="EMBL" id="BJUZ01000004">
    <property type="protein sequence ID" value="GEK94575.1"/>
    <property type="molecule type" value="Genomic_DNA"/>
</dbReference>
<reference evidence="6 7" key="1">
    <citation type="submission" date="2019-07" db="EMBL/GenBank/DDBJ databases">
        <title>Whole genome shotgun sequence of Gluconobacter wancherniae NBRC 103581.</title>
        <authorList>
            <person name="Hosoyama A."/>
            <person name="Uohara A."/>
            <person name="Ohji S."/>
            <person name="Ichikawa N."/>
        </authorList>
    </citation>
    <scope>NUCLEOTIDE SEQUENCE [LARGE SCALE GENOMIC DNA]</scope>
    <source>
        <strain evidence="6 7">NBRC 103581</strain>
    </source>
</reference>
<dbReference type="Gene3D" id="1.10.357.10">
    <property type="entry name" value="Tetracycline Repressor, domain 2"/>
    <property type="match status" value="1"/>
</dbReference>
<dbReference type="PRINTS" id="PR00455">
    <property type="entry name" value="HTHTETR"/>
</dbReference>
<evidence type="ECO:0000256" key="1">
    <source>
        <dbReference type="ARBA" id="ARBA00023015"/>
    </source>
</evidence>
<dbReference type="SUPFAM" id="SSF46689">
    <property type="entry name" value="Homeodomain-like"/>
    <property type="match status" value="1"/>
</dbReference>
<dbReference type="PANTHER" id="PTHR30055:SF234">
    <property type="entry name" value="HTH-TYPE TRANSCRIPTIONAL REGULATOR BETI"/>
    <property type="match status" value="1"/>
</dbReference>
<evidence type="ECO:0000256" key="2">
    <source>
        <dbReference type="ARBA" id="ARBA00023125"/>
    </source>
</evidence>